<dbReference type="Pfam" id="PF22028">
    <property type="entry name" value="DUF6934"/>
    <property type="match status" value="1"/>
</dbReference>
<dbReference type="Proteomes" id="UP000256373">
    <property type="component" value="Unassembled WGS sequence"/>
</dbReference>
<proteinExistence type="predicted"/>
<sequence>MTTTALVVSKEIKATGLMNYEPYEFILNEENTHFKFQSVGKRGVFDKAIAFTLIGDNIYNLALLDFDPIAQNYTDQNVTDNGDMPEVLATVMAIIQDYLNQHPERKVYLVGNSRSRTRLYQIAISKVIDQMSDIAVLGYYNSGWIQFEPNMLFESFLIIKIILD</sequence>
<dbReference type="RefSeq" id="WP_115831311.1">
    <property type="nucleotide sequence ID" value="NZ_QNUL01000008.1"/>
</dbReference>
<name>A0A3D8YBG9_9BACT</name>
<keyword evidence="2" id="KW-1185">Reference proteome</keyword>
<dbReference type="EMBL" id="QNUL01000008">
    <property type="protein sequence ID" value="REA61338.1"/>
    <property type="molecule type" value="Genomic_DNA"/>
</dbReference>
<protein>
    <submittedName>
        <fullName evidence="1">Uncharacterized protein</fullName>
    </submittedName>
</protein>
<evidence type="ECO:0000313" key="1">
    <source>
        <dbReference type="EMBL" id="REA61338.1"/>
    </source>
</evidence>
<accession>A0A3D8YBG9</accession>
<gene>
    <name evidence="1" type="ORF">DSL64_12905</name>
</gene>
<dbReference type="AlphaFoldDB" id="A0A3D8YBG9"/>
<dbReference type="OrthoDB" id="1343312at2"/>
<organism evidence="1 2">
    <name type="scientific">Dyadobacter luteus</name>
    <dbReference type="NCBI Taxonomy" id="2259619"/>
    <lineage>
        <taxon>Bacteria</taxon>
        <taxon>Pseudomonadati</taxon>
        <taxon>Bacteroidota</taxon>
        <taxon>Cytophagia</taxon>
        <taxon>Cytophagales</taxon>
        <taxon>Spirosomataceae</taxon>
        <taxon>Dyadobacter</taxon>
    </lineage>
</organism>
<reference evidence="1 2" key="1">
    <citation type="submission" date="2018-07" db="EMBL/GenBank/DDBJ databases">
        <title>Dyadobacter roseus sp. nov., isolated from rose rhizosphere soil.</title>
        <authorList>
            <person name="Chen L."/>
        </authorList>
    </citation>
    <scope>NUCLEOTIDE SEQUENCE [LARGE SCALE GENOMIC DNA]</scope>
    <source>
        <strain evidence="1 2">RS19</strain>
    </source>
</reference>
<dbReference type="InterPro" id="IPR053865">
    <property type="entry name" value="DUF6934"/>
</dbReference>
<evidence type="ECO:0000313" key="2">
    <source>
        <dbReference type="Proteomes" id="UP000256373"/>
    </source>
</evidence>
<comment type="caution">
    <text evidence="1">The sequence shown here is derived from an EMBL/GenBank/DDBJ whole genome shotgun (WGS) entry which is preliminary data.</text>
</comment>